<dbReference type="Proteomes" id="UP000025227">
    <property type="component" value="Unplaced"/>
</dbReference>
<evidence type="ECO:0000313" key="3">
    <source>
        <dbReference type="WBParaSite" id="HCON_00130650-00001"/>
    </source>
</evidence>
<dbReference type="AlphaFoldDB" id="A0A7I4YQN2"/>
<protein>
    <submittedName>
        <fullName evidence="3">Uncharacterized protein</fullName>
    </submittedName>
</protein>
<feature type="chain" id="PRO_5029563834" evidence="1">
    <location>
        <begin position="23"/>
        <end position="211"/>
    </location>
</feature>
<reference evidence="3" key="1">
    <citation type="submission" date="2020-12" db="UniProtKB">
        <authorList>
            <consortium name="WormBaseParasite"/>
        </authorList>
    </citation>
    <scope>IDENTIFICATION</scope>
    <source>
        <strain evidence="3">MHco3</strain>
    </source>
</reference>
<organism evidence="2 3">
    <name type="scientific">Haemonchus contortus</name>
    <name type="common">Barber pole worm</name>
    <dbReference type="NCBI Taxonomy" id="6289"/>
    <lineage>
        <taxon>Eukaryota</taxon>
        <taxon>Metazoa</taxon>
        <taxon>Ecdysozoa</taxon>
        <taxon>Nematoda</taxon>
        <taxon>Chromadorea</taxon>
        <taxon>Rhabditida</taxon>
        <taxon>Rhabditina</taxon>
        <taxon>Rhabditomorpha</taxon>
        <taxon>Strongyloidea</taxon>
        <taxon>Trichostrongylidae</taxon>
        <taxon>Haemonchus</taxon>
    </lineage>
</organism>
<evidence type="ECO:0000313" key="2">
    <source>
        <dbReference type="Proteomes" id="UP000025227"/>
    </source>
</evidence>
<keyword evidence="1" id="KW-0732">Signal</keyword>
<sequence length="211" mass="24391">MMFLKLHSILWLLVAFAVSVESMKIRWYYHGDNSKCAAARLPSTSTLRMRHVFPVIFDKQTKLILKIVKIYSRAGGGTGGYVEVEYKGNVTKNLGFGAYFSFMRTSNLRRNENLLTNYVLGYEKFNEKETPVPPGTGSDFSEMYNDAPFFFRTHILEVTETGVEKNIRLYVSDKCGVDQTWIANEGFYRLETDTGQYLPTYYDPLQSDFYY</sequence>
<dbReference type="OMA" id="EMYNDAP"/>
<feature type="signal peptide" evidence="1">
    <location>
        <begin position="1"/>
        <end position="22"/>
    </location>
</feature>
<name>A0A7I4YQN2_HAECO</name>
<dbReference type="WBParaSite" id="HCON_00130650-00001">
    <property type="protein sequence ID" value="HCON_00130650-00001"/>
    <property type="gene ID" value="HCON_00130650"/>
</dbReference>
<dbReference type="OrthoDB" id="5873594at2759"/>
<accession>A0A7I4YQN2</accession>
<proteinExistence type="predicted"/>
<keyword evidence="2" id="KW-1185">Reference proteome</keyword>
<evidence type="ECO:0000256" key="1">
    <source>
        <dbReference type="SAM" id="SignalP"/>
    </source>
</evidence>